<dbReference type="PANTHER" id="PTHR12526:SF630">
    <property type="entry name" value="GLYCOSYLTRANSFERASE"/>
    <property type="match status" value="1"/>
</dbReference>
<dbReference type="Gene3D" id="3.40.50.2000">
    <property type="entry name" value="Glycogen Phosphorylase B"/>
    <property type="match status" value="2"/>
</dbReference>
<dbReference type="InterPro" id="IPR028098">
    <property type="entry name" value="Glyco_trans_4-like_N"/>
</dbReference>
<proteinExistence type="predicted"/>
<accession>A0A158B1H9</accession>
<organism evidence="3 4">
    <name type="scientific">Caballeronia ptereochthonis</name>
    <dbReference type="NCBI Taxonomy" id="1777144"/>
    <lineage>
        <taxon>Bacteria</taxon>
        <taxon>Pseudomonadati</taxon>
        <taxon>Pseudomonadota</taxon>
        <taxon>Betaproteobacteria</taxon>
        <taxon>Burkholderiales</taxon>
        <taxon>Burkholderiaceae</taxon>
        <taxon>Caballeronia</taxon>
    </lineage>
</organism>
<dbReference type="OrthoDB" id="570545at2"/>
<evidence type="ECO:0000313" key="3">
    <source>
        <dbReference type="EMBL" id="SAK63932.1"/>
    </source>
</evidence>
<reference evidence="3" key="1">
    <citation type="submission" date="2016-01" db="EMBL/GenBank/DDBJ databases">
        <authorList>
            <person name="Peeters C."/>
        </authorList>
    </citation>
    <scope>NUCLEOTIDE SEQUENCE [LARGE SCALE GENOMIC DNA]</scope>
    <source>
        <strain evidence="3">LMG 29326</strain>
    </source>
</reference>
<dbReference type="EMBL" id="FCOB02000011">
    <property type="protein sequence ID" value="SAK63932.1"/>
    <property type="molecule type" value="Genomic_DNA"/>
</dbReference>
<protein>
    <submittedName>
        <fullName evidence="3">Group 1 family glycosyl transferase</fullName>
    </submittedName>
</protein>
<dbReference type="GO" id="GO:0016757">
    <property type="term" value="F:glycosyltransferase activity"/>
    <property type="evidence" value="ECO:0007669"/>
    <property type="project" value="InterPro"/>
</dbReference>
<gene>
    <name evidence="3" type="ORF">AWB83_02638</name>
</gene>
<sequence length="379" mass="41704">MKILMFIYCMHCGGAERTTASLANEWVARGADVTVVSIESTDVDFYPLHPAVRRIALNAASVSPGALAALGANFERVRALREVLRELKPDVVLGIMTVASVLAILATRGLPCKVIATEHTHPPMLPLSRTWQQLRRWTFRSADLVVALTGDSKHWLEKNCECTDVCVIPPPFTLPIPRLEPTLMPDAVVGRDRRVLLAVGRLSEEKGFHNLIDAFSSIVSTVSAWDLVIVGEGDERPALQKQIDDADLRDRIHLPGRAGNIADWYERADLYVLSSRFEGFPMALTEAMASGIAAVSYDCDCGPRDIIRHGENGLLVKEVGDTRMLAEALQRLMLSDVERLRLATRAAGLRESFSLDKAISLWRDAFVAAGVEETRRVGA</sequence>
<name>A0A158B1H9_9BURK</name>
<dbReference type="Pfam" id="PF13439">
    <property type="entry name" value="Glyco_transf_4"/>
    <property type="match status" value="1"/>
</dbReference>
<keyword evidence="4" id="KW-1185">Reference proteome</keyword>
<dbReference type="SUPFAM" id="SSF53756">
    <property type="entry name" value="UDP-Glycosyltransferase/glycogen phosphorylase"/>
    <property type="match status" value="1"/>
</dbReference>
<evidence type="ECO:0000313" key="4">
    <source>
        <dbReference type="Proteomes" id="UP000054978"/>
    </source>
</evidence>
<dbReference type="CDD" id="cd03820">
    <property type="entry name" value="GT4_AmsD-like"/>
    <property type="match status" value="1"/>
</dbReference>
<feature type="domain" description="Glycosyl transferase family 1" evidence="1">
    <location>
        <begin position="191"/>
        <end position="346"/>
    </location>
</feature>
<feature type="domain" description="Glycosyltransferase subfamily 4-like N-terminal" evidence="2">
    <location>
        <begin position="13"/>
        <end position="171"/>
    </location>
</feature>
<evidence type="ECO:0000259" key="2">
    <source>
        <dbReference type="Pfam" id="PF13439"/>
    </source>
</evidence>
<comment type="caution">
    <text evidence="3">The sequence shown here is derived from an EMBL/GenBank/DDBJ whole genome shotgun (WGS) entry which is preliminary data.</text>
</comment>
<dbReference type="InterPro" id="IPR001296">
    <property type="entry name" value="Glyco_trans_1"/>
</dbReference>
<dbReference type="AlphaFoldDB" id="A0A158B1H9"/>
<dbReference type="Pfam" id="PF00534">
    <property type="entry name" value="Glycos_transf_1"/>
    <property type="match status" value="1"/>
</dbReference>
<keyword evidence="3" id="KW-0808">Transferase</keyword>
<evidence type="ECO:0000259" key="1">
    <source>
        <dbReference type="Pfam" id="PF00534"/>
    </source>
</evidence>
<dbReference type="STRING" id="1777144.AWB83_02638"/>
<dbReference type="PANTHER" id="PTHR12526">
    <property type="entry name" value="GLYCOSYLTRANSFERASE"/>
    <property type="match status" value="1"/>
</dbReference>
<dbReference type="Proteomes" id="UP000054978">
    <property type="component" value="Unassembled WGS sequence"/>
</dbReference>
<dbReference type="RefSeq" id="WP_087045986.1">
    <property type="nucleotide sequence ID" value="NZ_FCOB02000011.1"/>
</dbReference>